<evidence type="ECO:0000256" key="8">
    <source>
        <dbReference type="ARBA" id="ARBA00022840"/>
    </source>
</evidence>
<comment type="catalytic activity">
    <reaction evidence="14 16">
        <text>L-tyrosyl-[protein] + ATP = O-phospho-L-tyrosyl-[protein] + ADP + H(+)</text>
        <dbReference type="Rhea" id="RHEA:10596"/>
        <dbReference type="Rhea" id="RHEA-COMP:10136"/>
        <dbReference type="Rhea" id="RHEA-COMP:20101"/>
        <dbReference type="ChEBI" id="CHEBI:15378"/>
        <dbReference type="ChEBI" id="CHEBI:30616"/>
        <dbReference type="ChEBI" id="CHEBI:46858"/>
        <dbReference type="ChEBI" id="CHEBI:61978"/>
        <dbReference type="ChEBI" id="CHEBI:456216"/>
        <dbReference type="EC" id="2.7.10.1"/>
    </reaction>
</comment>
<feature type="domain" description="Fibronectin type-III" evidence="20">
    <location>
        <begin position="92"/>
        <end position="190"/>
    </location>
</feature>
<dbReference type="InterPro" id="IPR000719">
    <property type="entry name" value="Prot_kinase_dom"/>
</dbReference>
<keyword evidence="13" id="KW-0325">Glycoprotein</keyword>
<dbReference type="CDD" id="cd05044">
    <property type="entry name" value="PTKc_c-ros"/>
    <property type="match status" value="1"/>
</dbReference>
<dbReference type="CDD" id="cd00063">
    <property type="entry name" value="FN3"/>
    <property type="match status" value="7"/>
</dbReference>
<feature type="region of interest" description="Disordered" evidence="17">
    <location>
        <begin position="2348"/>
        <end position="2408"/>
    </location>
</feature>
<evidence type="ECO:0000256" key="18">
    <source>
        <dbReference type="SAM" id="Phobius"/>
    </source>
</evidence>
<evidence type="ECO:0000256" key="13">
    <source>
        <dbReference type="ARBA" id="ARBA00023180"/>
    </source>
</evidence>
<dbReference type="GO" id="GO:0043235">
    <property type="term" value="C:receptor complex"/>
    <property type="evidence" value="ECO:0007669"/>
    <property type="project" value="TreeGrafter"/>
</dbReference>
<dbReference type="InterPro" id="IPR036116">
    <property type="entry name" value="FN3_sf"/>
</dbReference>
<dbReference type="SUPFAM" id="SSF56112">
    <property type="entry name" value="Protein kinase-like (PK-like)"/>
    <property type="match status" value="1"/>
</dbReference>
<evidence type="ECO:0000256" key="2">
    <source>
        <dbReference type="ARBA" id="ARBA00022553"/>
    </source>
</evidence>
<evidence type="ECO:0000259" key="20">
    <source>
        <dbReference type="PROSITE" id="PS50853"/>
    </source>
</evidence>
<keyword evidence="10 18" id="KW-0472">Membrane</keyword>
<feature type="domain" description="Protein kinase" evidence="19">
    <location>
        <begin position="1951"/>
        <end position="2222"/>
    </location>
</feature>
<evidence type="ECO:0000256" key="1">
    <source>
        <dbReference type="ARBA" id="ARBA00004167"/>
    </source>
</evidence>
<feature type="domain" description="Fibronectin type-III" evidence="20">
    <location>
        <begin position="1550"/>
        <end position="1657"/>
    </location>
</feature>
<dbReference type="FunFam" id="1.10.510.10:FF:000341">
    <property type="entry name" value="Tyrosine-protein kinase receptor"/>
    <property type="match status" value="1"/>
</dbReference>
<evidence type="ECO:0000256" key="4">
    <source>
        <dbReference type="ARBA" id="ARBA00022692"/>
    </source>
</evidence>
<feature type="domain" description="Fibronectin type-III" evidence="20">
    <location>
        <begin position="583"/>
        <end position="678"/>
    </location>
</feature>
<dbReference type="InterPro" id="IPR011042">
    <property type="entry name" value="6-blade_b-propeller_TolB-like"/>
</dbReference>
<dbReference type="SMART" id="SM00219">
    <property type="entry name" value="TyrKc"/>
    <property type="match status" value="1"/>
</dbReference>
<keyword evidence="6 15" id="KW-0547">Nucleotide-binding</keyword>
<proteinExistence type="inferred from homology"/>
<evidence type="ECO:0000256" key="14">
    <source>
        <dbReference type="ARBA" id="ARBA00051243"/>
    </source>
</evidence>
<dbReference type="EC" id="2.7.10.1" evidence="16"/>
<dbReference type="GO" id="GO:0005524">
    <property type="term" value="F:ATP binding"/>
    <property type="evidence" value="ECO:0007669"/>
    <property type="project" value="UniProtKB-UniRule"/>
</dbReference>
<dbReference type="InterPro" id="IPR011009">
    <property type="entry name" value="Kinase-like_dom_sf"/>
</dbReference>
<evidence type="ECO:0000313" key="22">
    <source>
        <dbReference type="Proteomes" id="UP001162480"/>
    </source>
</evidence>
<keyword evidence="8 15" id="KW-0067">ATP-binding</keyword>
<dbReference type="PROSITE" id="PS00239">
    <property type="entry name" value="RECEPTOR_TYR_KIN_II"/>
    <property type="match status" value="1"/>
</dbReference>
<accession>A0AA36BT79</accession>
<evidence type="ECO:0000256" key="11">
    <source>
        <dbReference type="ARBA" id="ARBA00023137"/>
    </source>
</evidence>
<evidence type="ECO:0000259" key="19">
    <source>
        <dbReference type="PROSITE" id="PS50011"/>
    </source>
</evidence>
<protein>
    <recommendedName>
        <fullName evidence="16">Tyrosine-protein kinase receptor</fullName>
        <ecNumber evidence="16">2.7.10.1</ecNumber>
    </recommendedName>
</protein>
<dbReference type="EMBL" id="OX597837">
    <property type="protein sequence ID" value="CAI9740161.1"/>
    <property type="molecule type" value="Genomic_DNA"/>
</dbReference>
<dbReference type="InterPro" id="IPR013783">
    <property type="entry name" value="Ig-like_fold"/>
</dbReference>
<dbReference type="Pfam" id="PF07714">
    <property type="entry name" value="PK_Tyr_Ser-Thr"/>
    <property type="match status" value="1"/>
</dbReference>
<dbReference type="InterPro" id="IPR050122">
    <property type="entry name" value="RTK"/>
</dbReference>
<keyword evidence="3" id="KW-0808">Transferase</keyword>
<feature type="region of interest" description="Disordered" evidence="17">
    <location>
        <begin position="2288"/>
        <end position="2330"/>
    </location>
</feature>
<feature type="domain" description="Fibronectin type-III" evidence="20">
    <location>
        <begin position="1765"/>
        <end position="1857"/>
    </location>
</feature>
<dbReference type="InterPro" id="IPR017441">
    <property type="entry name" value="Protein_kinase_ATP_BS"/>
</dbReference>
<dbReference type="PROSITE" id="PS50011">
    <property type="entry name" value="PROTEIN_KINASE_DOM"/>
    <property type="match status" value="1"/>
</dbReference>
<dbReference type="InterPro" id="IPR002011">
    <property type="entry name" value="Tyr_kinase_rcpt_2_CS"/>
</dbReference>
<feature type="compositionally biased region" description="Low complexity" evidence="17">
    <location>
        <begin position="2381"/>
        <end position="2407"/>
    </location>
</feature>
<feature type="compositionally biased region" description="Polar residues" evidence="17">
    <location>
        <begin position="2289"/>
        <end position="2302"/>
    </location>
</feature>
<evidence type="ECO:0000256" key="12">
    <source>
        <dbReference type="ARBA" id="ARBA00023170"/>
    </source>
</evidence>
<sequence>ESKTEQKSLCDKECKLKNCSDGCQLYRAALHSSCHQLCYNPQHKDEAWPELTVKEEAWPRLTVKEKSCETGCTTALNLYEKRKTDELENATLPAPEINRYNVTHSSVHLLWRTNQLVSNITYMIQMKMPEISENWQLWNSTELHEKPGIHFIVNDLHPYTTYQFKVIAFIKIPDQFLVSNESVSVITLPHGKPSSAPKISSVATPSPTVITIIWNPPLYPNGRITGYKLMLSYVNERTITREVSEHTHSWSFSQLQHSKNYTIKVLAWNAVGGGPADTHIITTPDLMLEAETEKPYLVLAANNMILKQNLLDVFGDPVTLHQENNRSITVFGSKVLYKSKTELMQDVGVHIKNHLVLFSDSNGRVHVVFTNSSKQKENIYPTVKNPKAIAVDWLHNKAYLAGDQEIYQCFLPPQYTCHLAVSQLQARASDIKVDPINGFLYYTQSGPNNGIFRVDLGDIESGKNVPPLQIVKNKQDSFTIDFENIQLYFPNSSLNTIMSTFLDGKGPSNIRQNVVKANFNNIKSIVFFNGSFIWTDGQKVLKEVYDQHGGKYHYNTIHFKESSFSGFNMFHSSAQPMPVPTNPPSNLAVLFSDTTADIRWNKPEKLIYQGNGCWRGWKYEMTVQEGDAKNLTTYHLDGFNLTLENLKPETKYTIKMRAYIDNKHGPWTKKFVGRTLFKDNVKPIITYHTKAYIAQVGLDGRTRRGQLLDGGNDRPLRIYKHKIVRFYVNYPHVSGTPFKLVGKMKTVRPLTIAYDWLSKVIYWSNKRCGICRLNKRPSKVESINSDVAYDLCIDSLKGVFYWNTKYSVRASHLNGMNIKEYYEKPFQEETIIAMTIDMDSYILYWILPTSTGARLFMAGMVGYKTQFSKGPPKIIDLESRMNQLQYFSYRFVWLNSEKQLIVSDLRGRNSSRLINIDSDIMAFSLFHPSQHKYPDGLNETTITVIPNDIPAGSIRVEGNASYFNITWREASEVNHGVVHYELTLNVREFEKYSKALDTVQPWYTIKGMPPYTEIDVIVKPLTYYGSAKRTSTKIRSPMSVPNEPLNPRVYINKRKELQSSEEFLSADLRWSAPNNRFGVLEKYKVFYQTDSSSSQWQQTDIEPHTRQFITERLGANRTYTFKIQACTVFACSKMSVNVSITSNNTNPLPELLIASEEGIKLAEMDNDLKISKKISFKGSTRAFTFLAKDNSYFWINDGSTLIMRNNKMEKITLKKFKKEVNDLTVDWIDHTLYIAAGAEIHCYNIYIKAPCVRRHGNGVIYSVKVSPFTSTLFWTETEDMKNSRVFKSRTDGSDVIEILPAQHSRLHKRSPGKNCQCPTDVKIDSTLGVDYTNDDIYFVDLLEKSLWRTDSDGCQCQKLFSQTSNEFESLNSLTTDHSRVYWSNKNNNGNNNNIYSVRKNDGKDLRKNQVSNVNKIVAFGSHLQPLPDQKCLISLPKDNSITVASRTNTSITLRLSDIKWHQDCNDVSHPTTNYTIHYTELKPGMDDASCAKNIPCHAVVSFLKETVIYPLKPFTKYLFQVAVSNIYTDYRADILSLPQIEQTLAGVPTSIRNLEAFTLTYEDIKISWKPPVQPNGNVNLLVYVVTSTTTLSTGEIQKNTIKLLHSKIYRNESNTLEYILKNLKPEHEYKIQAKACESEIKWCSNTLEATNKTAKHLSPIGFHNITATSVYVSWTTPADTPIHTFLIINKNVTMRKWNSQRLQFIVQPKRNKTFTMFFSNLEPNSLYEFAVRIGYHNHIELKKHWPHFNSSLLYSIRTLVEFPSPPSLPYVHKLNSGYEEVTWKHPDEKVPPNLFELQYKPVDSGNWTTIYNDSAPHWIIEEYLQDGENYIFRVRARNSRGWSNFSKSSRPFLHQIDRATSSNMYQYALIPITLFIIIIIVILICILFKKKQTEKKRITHVNDGHNPDVELATLQDLPHIAVQQNNTLYSVGMVPTDADLIALPHFRHDQLIRKKFLGSGAFGEVFEGVCKSCVANGETRVAVKTLRKCASEHEKEEFLKEALLMSNFKHEHILRLLGVCFDGNPQFIVLELMEGGDLLLYLRNYRPTSTSQVSLTLLDLMKICVHVSRGCKYLEEMHFVHRDLAARNCLVSSKNPRDMVVKIGDFGLARDIYKNDYYRKEGEGLLPVRWMSPESLVDGVFTTQSDIWSFGVLMWEVITYGQQPYPARTNLEVLQYVRSGGRLDRPDNCPEYLYQLKLNCWSYAPEDRPTSSFILEQLELFYQRLFEESMLNKNTTKSMITALLEALEAEIGADSAQTEIDSTAGTENDEKLGIPPNAESYIMTDTDMGHSQNRIPKSSIGSEFNAEDDPTPLLEDDNTSTNTSDYLEPSKLETPKYLELISDKPNATAGKQVVRGARPKTNSTSSFCNSPPQLPDKCHQNGTKTNNNNNNENLTSNGSTKSKGSTGARRNFQGLHYAQLATCSTDSSVDESDDESCTEMNYITPQVSMSCTLLNQVQNEPGHQRHLSKQTSAPAPLHNNSLSNEGIWVNSGSMDNQNSNNYLFHNSCASPTKLQVWADKNRNLVSKNNAVLAISDCPEYINTPQPNSLNYPSGQQNATGTPIFSSQPTLV</sequence>
<comment type="subcellular location">
    <subcellularLocation>
        <location evidence="1">Membrane</location>
        <topology evidence="1">Single-pass membrane protein</topology>
    </subcellularLocation>
</comment>
<dbReference type="PROSITE" id="PS00109">
    <property type="entry name" value="PROTEIN_KINASE_TYR"/>
    <property type="match status" value="1"/>
</dbReference>
<feature type="binding site" evidence="15">
    <location>
        <position position="1984"/>
    </location>
    <ligand>
        <name>ATP</name>
        <dbReference type="ChEBI" id="CHEBI:30616"/>
    </ligand>
</feature>
<keyword evidence="2 16" id="KW-0597">Phosphoprotein</keyword>
<dbReference type="GO" id="GO:0007169">
    <property type="term" value="P:cell surface receptor protein tyrosine kinase signaling pathway"/>
    <property type="evidence" value="ECO:0007669"/>
    <property type="project" value="InterPro"/>
</dbReference>
<evidence type="ECO:0000256" key="6">
    <source>
        <dbReference type="ARBA" id="ARBA00022741"/>
    </source>
</evidence>
<dbReference type="SMART" id="SM00060">
    <property type="entry name" value="FN3"/>
    <property type="match status" value="9"/>
</dbReference>
<dbReference type="Gene3D" id="3.30.200.20">
    <property type="entry name" value="Phosphorylase Kinase, domain 1"/>
    <property type="match status" value="1"/>
</dbReference>
<dbReference type="PROSITE" id="PS00107">
    <property type="entry name" value="PROTEIN_KINASE_ATP"/>
    <property type="match status" value="1"/>
</dbReference>
<feature type="compositionally biased region" description="Polar residues" evidence="17">
    <location>
        <begin position="2360"/>
        <end position="2371"/>
    </location>
</feature>
<dbReference type="PANTHER" id="PTHR24416:SF527">
    <property type="entry name" value="PROTO-ONCOGENE TYROSINE-PROTEIN KINASE ROS"/>
    <property type="match status" value="1"/>
</dbReference>
<evidence type="ECO:0000256" key="17">
    <source>
        <dbReference type="SAM" id="MobiDB-lite"/>
    </source>
</evidence>
<keyword evidence="12 16" id="KW-0675">Receptor</keyword>
<dbReference type="Proteomes" id="UP001162480">
    <property type="component" value="Chromosome 24"/>
</dbReference>
<evidence type="ECO:0000256" key="10">
    <source>
        <dbReference type="ARBA" id="ARBA00023136"/>
    </source>
</evidence>
<name>A0AA36BT79_OCTVU</name>
<keyword evidence="22" id="KW-1185">Reference proteome</keyword>
<reference evidence="21" key="1">
    <citation type="submission" date="2023-08" db="EMBL/GenBank/DDBJ databases">
        <authorList>
            <person name="Alioto T."/>
            <person name="Alioto T."/>
            <person name="Gomez Garrido J."/>
        </authorList>
    </citation>
    <scope>NUCLEOTIDE SEQUENCE</scope>
</reference>
<dbReference type="InterPro" id="IPR001245">
    <property type="entry name" value="Ser-Thr/Tyr_kinase_cat_dom"/>
</dbReference>
<evidence type="ECO:0000256" key="5">
    <source>
        <dbReference type="ARBA" id="ARBA00022737"/>
    </source>
</evidence>
<gene>
    <name evidence="21" type="ORF">OCTVUL_1B008960</name>
</gene>
<evidence type="ECO:0000256" key="7">
    <source>
        <dbReference type="ARBA" id="ARBA00022777"/>
    </source>
</evidence>
<evidence type="ECO:0000256" key="15">
    <source>
        <dbReference type="PROSITE-ProRule" id="PRU10141"/>
    </source>
</evidence>
<dbReference type="InterPro" id="IPR008266">
    <property type="entry name" value="Tyr_kinase_AS"/>
</dbReference>
<feature type="non-terminal residue" evidence="21">
    <location>
        <position position="1"/>
    </location>
</feature>
<keyword evidence="11" id="KW-0829">Tyrosine-protein kinase</keyword>
<dbReference type="Gene3D" id="2.120.10.30">
    <property type="entry name" value="TolB, C-terminal domain"/>
    <property type="match status" value="3"/>
</dbReference>
<feature type="transmembrane region" description="Helical" evidence="18">
    <location>
        <begin position="1864"/>
        <end position="1888"/>
    </location>
</feature>
<feature type="region of interest" description="Disordered" evidence="17">
    <location>
        <begin position="2545"/>
        <end position="2571"/>
    </location>
</feature>
<dbReference type="PANTHER" id="PTHR24416">
    <property type="entry name" value="TYROSINE-PROTEIN KINASE RECEPTOR"/>
    <property type="match status" value="1"/>
</dbReference>
<evidence type="ECO:0000313" key="21">
    <source>
        <dbReference type="EMBL" id="CAI9740161.1"/>
    </source>
</evidence>
<dbReference type="Gene3D" id="1.10.510.10">
    <property type="entry name" value="Transferase(Phosphotransferase) domain 1"/>
    <property type="match status" value="1"/>
</dbReference>
<feature type="compositionally biased region" description="Acidic residues" evidence="17">
    <location>
        <begin position="2305"/>
        <end position="2318"/>
    </location>
</feature>
<dbReference type="GO" id="GO:0032006">
    <property type="term" value="P:regulation of TOR signaling"/>
    <property type="evidence" value="ECO:0007669"/>
    <property type="project" value="TreeGrafter"/>
</dbReference>
<dbReference type="GO" id="GO:0005886">
    <property type="term" value="C:plasma membrane"/>
    <property type="evidence" value="ECO:0007669"/>
    <property type="project" value="TreeGrafter"/>
</dbReference>
<evidence type="ECO:0000256" key="3">
    <source>
        <dbReference type="ARBA" id="ARBA00022679"/>
    </source>
</evidence>
<dbReference type="SUPFAM" id="SSF49265">
    <property type="entry name" value="Fibronectin type III"/>
    <property type="match status" value="5"/>
</dbReference>
<dbReference type="InterPro" id="IPR003961">
    <property type="entry name" value="FN3_dom"/>
</dbReference>
<feature type="domain" description="Fibronectin type-III" evidence="20">
    <location>
        <begin position="193"/>
        <end position="286"/>
    </location>
</feature>
<dbReference type="Pfam" id="PF00041">
    <property type="entry name" value="fn3"/>
    <property type="match status" value="4"/>
</dbReference>
<keyword evidence="4 16" id="KW-0812">Transmembrane</keyword>
<keyword evidence="9 18" id="KW-1133">Transmembrane helix</keyword>
<dbReference type="PROSITE" id="PS50853">
    <property type="entry name" value="FN3"/>
    <property type="match status" value="6"/>
</dbReference>
<evidence type="ECO:0000256" key="9">
    <source>
        <dbReference type="ARBA" id="ARBA00022989"/>
    </source>
</evidence>
<dbReference type="InterPro" id="IPR020635">
    <property type="entry name" value="Tyr_kinase_cat_dom"/>
</dbReference>
<dbReference type="SUPFAM" id="SSF63825">
    <property type="entry name" value="YWTD domain"/>
    <property type="match status" value="2"/>
</dbReference>
<feature type="domain" description="Fibronectin type-III" evidence="20">
    <location>
        <begin position="1043"/>
        <end position="1145"/>
    </location>
</feature>
<dbReference type="PRINTS" id="PR00109">
    <property type="entry name" value="TYRKINASE"/>
</dbReference>
<dbReference type="GO" id="GO:0004714">
    <property type="term" value="F:transmembrane receptor protein tyrosine kinase activity"/>
    <property type="evidence" value="ECO:0007669"/>
    <property type="project" value="UniProtKB-EC"/>
</dbReference>
<keyword evidence="7" id="KW-0418">Kinase</keyword>
<dbReference type="Gene3D" id="2.60.40.10">
    <property type="entry name" value="Immunoglobulins"/>
    <property type="match status" value="7"/>
</dbReference>
<keyword evidence="5" id="KW-0677">Repeat</keyword>
<evidence type="ECO:0000256" key="16">
    <source>
        <dbReference type="RuleBase" id="RU000312"/>
    </source>
</evidence>
<organism evidence="21 22">
    <name type="scientific">Octopus vulgaris</name>
    <name type="common">Common octopus</name>
    <dbReference type="NCBI Taxonomy" id="6645"/>
    <lineage>
        <taxon>Eukaryota</taxon>
        <taxon>Metazoa</taxon>
        <taxon>Spiralia</taxon>
        <taxon>Lophotrochozoa</taxon>
        <taxon>Mollusca</taxon>
        <taxon>Cephalopoda</taxon>
        <taxon>Coleoidea</taxon>
        <taxon>Octopodiformes</taxon>
        <taxon>Octopoda</taxon>
        <taxon>Incirrata</taxon>
        <taxon>Octopodidae</taxon>
        <taxon>Octopus</taxon>
    </lineage>
</organism>
<comment type="similarity">
    <text evidence="16">Belongs to the protein kinase superfamily. Tyr protein kinase family. Insulin receptor subfamily.</text>
</comment>